<dbReference type="STRING" id="58114.SAMN05216270_1164"/>
<dbReference type="InterPro" id="IPR050832">
    <property type="entry name" value="Bact_Acetyltransf"/>
</dbReference>
<dbReference type="Proteomes" id="UP000198949">
    <property type="component" value="Unassembled WGS sequence"/>
</dbReference>
<proteinExistence type="predicted"/>
<dbReference type="GO" id="GO:0016747">
    <property type="term" value="F:acyltransferase activity, transferring groups other than amino-acyl groups"/>
    <property type="evidence" value="ECO:0007669"/>
    <property type="project" value="InterPro"/>
</dbReference>
<dbReference type="AlphaFoldDB" id="A0A1G7B8B6"/>
<reference evidence="5" key="1">
    <citation type="submission" date="2016-10" db="EMBL/GenBank/DDBJ databases">
        <authorList>
            <person name="Varghese N."/>
            <person name="Submissions S."/>
        </authorList>
    </citation>
    <scope>NUCLEOTIDE SEQUENCE [LARGE SCALE GENOMIC DNA]</scope>
    <source>
        <strain evidence="5">CGMCC 4.3516</strain>
    </source>
</reference>
<dbReference type="Pfam" id="PF00583">
    <property type="entry name" value="Acetyltransf_1"/>
    <property type="match status" value="1"/>
</dbReference>
<dbReference type="EMBL" id="FNAD01000016">
    <property type="protein sequence ID" value="SDE23281.1"/>
    <property type="molecule type" value="Genomic_DNA"/>
</dbReference>
<evidence type="ECO:0000256" key="1">
    <source>
        <dbReference type="ARBA" id="ARBA00022679"/>
    </source>
</evidence>
<sequence>MEAVRARFAPEGPPVADGAAAGQNFRVATDSAYQIRPILPAEHDALGDLTVRSYLDGGFLLGGLDDPYTSRLRDVAHRAASAHVLVAAGADGALLGGVTLAFPGSPLAELGGPGEAEIRMLAVDPAAHGRGVGSALAAACVERARSEPGIKRVVLCSQETMGTAHRIYVRLGFERAPELDWSPVPGVDLLAFGLGF</sequence>
<evidence type="ECO:0000313" key="5">
    <source>
        <dbReference type="Proteomes" id="UP000198949"/>
    </source>
</evidence>
<keyword evidence="4" id="KW-0689">Ribosomal protein</keyword>
<dbReference type="GO" id="GO:0005840">
    <property type="term" value="C:ribosome"/>
    <property type="evidence" value="ECO:0007669"/>
    <property type="project" value="UniProtKB-KW"/>
</dbReference>
<dbReference type="PROSITE" id="PS51186">
    <property type="entry name" value="GNAT"/>
    <property type="match status" value="1"/>
</dbReference>
<dbReference type="SUPFAM" id="SSF55729">
    <property type="entry name" value="Acyl-CoA N-acyltransferases (Nat)"/>
    <property type="match status" value="1"/>
</dbReference>
<organism evidence="4 5">
    <name type="scientific">Glycomyces harbinensis</name>
    <dbReference type="NCBI Taxonomy" id="58114"/>
    <lineage>
        <taxon>Bacteria</taxon>
        <taxon>Bacillati</taxon>
        <taxon>Actinomycetota</taxon>
        <taxon>Actinomycetes</taxon>
        <taxon>Glycomycetales</taxon>
        <taxon>Glycomycetaceae</taxon>
        <taxon>Glycomyces</taxon>
    </lineage>
</organism>
<dbReference type="InterPro" id="IPR000182">
    <property type="entry name" value="GNAT_dom"/>
</dbReference>
<evidence type="ECO:0000313" key="4">
    <source>
        <dbReference type="EMBL" id="SDE23281.1"/>
    </source>
</evidence>
<dbReference type="PANTHER" id="PTHR43877:SF2">
    <property type="entry name" value="AMINOALKYLPHOSPHONATE N-ACETYLTRANSFERASE-RELATED"/>
    <property type="match status" value="1"/>
</dbReference>
<keyword evidence="1" id="KW-0808">Transferase</keyword>
<dbReference type="Gene3D" id="3.40.630.30">
    <property type="match status" value="1"/>
</dbReference>
<keyword evidence="2" id="KW-0012">Acyltransferase</keyword>
<dbReference type="PANTHER" id="PTHR43877">
    <property type="entry name" value="AMINOALKYLPHOSPHONATE N-ACETYLTRANSFERASE-RELATED-RELATED"/>
    <property type="match status" value="1"/>
</dbReference>
<keyword evidence="5" id="KW-1185">Reference proteome</keyword>
<keyword evidence="4" id="KW-0687">Ribonucleoprotein</keyword>
<feature type="domain" description="N-acetyltransferase" evidence="3">
    <location>
        <begin position="33"/>
        <end position="196"/>
    </location>
</feature>
<dbReference type="OrthoDB" id="273614at2"/>
<accession>A0A1G7B8B6</accession>
<gene>
    <name evidence="4" type="ORF">SAMN05216270_1164</name>
</gene>
<name>A0A1G7B8B6_9ACTN</name>
<protein>
    <submittedName>
        <fullName evidence="4">Ribosomal protein S18 acetylase RimI</fullName>
    </submittedName>
</protein>
<dbReference type="CDD" id="cd04301">
    <property type="entry name" value="NAT_SF"/>
    <property type="match status" value="1"/>
</dbReference>
<evidence type="ECO:0000256" key="2">
    <source>
        <dbReference type="ARBA" id="ARBA00023315"/>
    </source>
</evidence>
<dbReference type="InterPro" id="IPR016181">
    <property type="entry name" value="Acyl_CoA_acyltransferase"/>
</dbReference>
<evidence type="ECO:0000259" key="3">
    <source>
        <dbReference type="PROSITE" id="PS51186"/>
    </source>
</evidence>